<reference evidence="2" key="1">
    <citation type="submission" date="2014-01" db="EMBL/GenBank/DDBJ databases">
        <authorList>
            <person name="Brown-Elliot B."/>
            <person name="Wallace R."/>
            <person name="Lenaerts A."/>
            <person name="Ordway D."/>
            <person name="DeGroote M.A."/>
            <person name="Parker T."/>
            <person name="Sizemore C."/>
            <person name="Tallon L.J."/>
            <person name="Sadzewicz L.K."/>
            <person name="Sengamalay N."/>
            <person name="Fraser C.M."/>
            <person name="Hine E."/>
            <person name="Shefchek K.A."/>
            <person name="Das S.P."/>
            <person name="Tettelin H."/>
        </authorList>
    </citation>
    <scope>NUCLEOTIDE SEQUENCE [LARGE SCALE GENOMIC DNA]</scope>
    <source>
        <strain evidence="2">4042</strain>
    </source>
</reference>
<sequence length="141" mass="15920">MRTETREGVVALTTAFTAVATRGDRYWLVHVPELDQYTQARNLAEVEPMARDLIALLKEIPDDSFQLDVRIELPEHVRHHLELARKYSEDAARAQAESARERRAAARELKAGTHSPRHRHSARYFTPARAAALGVNDSGPK</sequence>
<dbReference type="PATRIC" id="fig|1299334.3.peg.2487"/>
<evidence type="ECO:0000313" key="2">
    <source>
        <dbReference type="EMBL" id="EUA65507.1"/>
    </source>
</evidence>
<dbReference type="AlphaFoldDB" id="X8DA52"/>
<accession>X8DA52</accession>
<feature type="region of interest" description="Disordered" evidence="1">
    <location>
        <begin position="91"/>
        <end position="141"/>
    </location>
</feature>
<dbReference type="Gene3D" id="3.30.160.250">
    <property type="match status" value="1"/>
</dbReference>
<proteinExistence type="predicted"/>
<evidence type="ECO:0008006" key="3">
    <source>
        <dbReference type="Google" id="ProtNLM"/>
    </source>
</evidence>
<organism evidence="2">
    <name type="scientific">Mycobacterium xenopi 4042</name>
    <dbReference type="NCBI Taxonomy" id="1299334"/>
    <lineage>
        <taxon>Bacteria</taxon>
        <taxon>Bacillati</taxon>
        <taxon>Actinomycetota</taxon>
        <taxon>Actinomycetes</taxon>
        <taxon>Mycobacteriales</taxon>
        <taxon>Mycobacteriaceae</taxon>
        <taxon>Mycobacterium</taxon>
    </lineage>
</organism>
<dbReference type="EMBL" id="JAOB01000027">
    <property type="protein sequence ID" value="EUA65507.1"/>
    <property type="molecule type" value="Genomic_DNA"/>
</dbReference>
<feature type="compositionally biased region" description="Basic and acidic residues" evidence="1">
    <location>
        <begin position="91"/>
        <end position="111"/>
    </location>
</feature>
<name>X8DA52_MYCXE</name>
<evidence type="ECO:0000256" key="1">
    <source>
        <dbReference type="SAM" id="MobiDB-lite"/>
    </source>
</evidence>
<gene>
    <name evidence="2" type="ORF">I553_10804</name>
</gene>
<protein>
    <recommendedName>
        <fullName evidence="3">HicB family protein</fullName>
    </recommendedName>
</protein>
<comment type="caution">
    <text evidence="2">The sequence shown here is derived from an EMBL/GenBank/DDBJ whole genome shotgun (WGS) entry which is preliminary data.</text>
</comment>